<dbReference type="eggNOG" id="COG1316">
    <property type="taxonomic scope" value="Bacteria"/>
</dbReference>
<evidence type="ECO:0000313" key="6">
    <source>
        <dbReference type="Proteomes" id="UP000001382"/>
    </source>
</evidence>
<dbReference type="PANTHER" id="PTHR33392">
    <property type="entry name" value="POLYISOPRENYL-TEICHOIC ACID--PEPTIDOGLYCAN TEICHOIC ACID TRANSFERASE TAGU"/>
    <property type="match status" value="1"/>
</dbReference>
<dbReference type="KEGG" id="gob:Gobs_3978"/>
<dbReference type="Proteomes" id="UP000001382">
    <property type="component" value="Chromosome"/>
</dbReference>
<organism evidence="5 6">
    <name type="scientific">Geodermatophilus obscurus (strain ATCC 25078 / DSM 43160 / JCM 3152 / CCUG 61914 / KCC A-0152 / KCTC 9177 / NBRC 13315 / NRRL B-3577 / G-20)</name>
    <dbReference type="NCBI Taxonomy" id="526225"/>
    <lineage>
        <taxon>Bacteria</taxon>
        <taxon>Bacillati</taxon>
        <taxon>Actinomycetota</taxon>
        <taxon>Actinomycetes</taxon>
        <taxon>Geodermatophilales</taxon>
        <taxon>Geodermatophilaceae</taxon>
        <taxon>Geodermatophilus</taxon>
    </lineage>
</organism>
<dbReference type="STRING" id="526225.Gobs_3978"/>
<dbReference type="InterPro" id="IPR004474">
    <property type="entry name" value="LytR_CpsA_psr"/>
</dbReference>
<reference evidence="6" key="2">
    <citation type="submission" date="2010-01" db="EMBL/GenBank/DDBJ databases">
        <title>The complete genome of Geodermatophilus obscurus DSM 43160.</title>
        <authorList>
            <consortium name="US DOE Joint Genome Institute (JGI-PGF)"/>
            <person name="Lucas S."/>
            <person name="Copeland A."/>
            <person name="Lapidus A."/>
            <person name="Glavina del Rio T."/>
            <person name="Dalin E."/>
            <person name="Tice H."/>
            <person name="Bruce D."/>
            <person name="Goodwin L."/>
            <person name="Pitluck S."/>
            <person name="Kyrpides N."/>
            <person name="Mavromatis K."/>
            <person name="Ivanova N."/>
            <person name="Munk A.C."/>
            <person name="Brettin T."/>
            <person name="Detter J.C."/>
            <person name="Han C."/>
            <person name="Larimer F."/>
            <person name="Land M."/>
            <person name="Hauser L."/>
            <person name="Markowitz V."/>
            <person name="Cheng J.-F."/>
            <person name="Hugenholtz P."/>
            <person name="Woyke T."/>
            <person name="Wu D."/>
            <person name="Jando M."/>
            <person name="Schneider S."/>
            <person name="Klenk H.-P."/>
            <person name="Eisen J.A."/>
        </authorList>
    </citation>
    <scope>NUCLEOTIDE SEQUENCE [LARGE SCALE GENOMIC DNA]</scope>
    <source>
        <strain evidence="6">ATCC 25078 / DSM 43160 / JCM 3152 / KCC A-0152 / KCTC 9177 / NBRC 13315 / NRRL B-3577 / G-20</strain>
    </source>
</reference>
<evidence type="ECO:0000256" key="3">
    <source>
        <dbReference type="SAM" id="Phobius"/>
    </source>
</evidence>
<feature type="transmembrane region" description="Helical" evidence="3">
    <location>
        <begin position="26"/>
        <end position="49"/>
    </location>
</feature>
<dbReference type="Gene3D" id="3.40.630.190">
    <property type="entry name" value="LCP protein"/>
    <property type="match status" value="1"/>
</dbReference>
<dbReference type="AlphaFoldDB" id="D2SDX9"/>
<proteinExistence type="inferred from homology"/>
<reference evidence="5 6" key="1">
    <citation type="journal article" date="2010" name="Stand. Genomic Sci.">
        <title>Complete genome sequence of Geodermatophilus obscurus type strain (G-20).</title>
        <authorList>
            <person name="Ivanova N."/>
            <person name="Sikorski J."/>
            <person name="Jando M."/>
            <person name="Munk C."/>
            <person name="Lapidus A."/>
            <person name="Glavina Del Rio T."/>
            <person name="Copeland A."/>
            <person name="Tice H."/>
            <person name="Cheng J.-F."/>
            <person name="Lucas S."/>
            <person name="Chen F."/>
            <person name="Nolan M."/>
            <person name="Bruce D."/>
            <person name="Goodwin L."/>
            <person name="Pitluck S."/>
            <person name="Mavromatis K."/>
            <person name="Mikhailova N."/>
            <person name="Pati A."/>
            <person name="Chen A."/>
            <person name="Palaniappan K."/>
            <person name="Land M."/>
            <person name="Hauser L."/>
            <person name="Chang Y.-J."/>
            <person name="Jeffries C.D."/>
            <person name="Meincke L."/>
            <person name="Brettin T."/>
            <person name="Detter J.C."/>
            <person name="Detter J.C."/>
            <person name="Rohde M."/>
            <person name="Goeker M."/>
            <person name="Bristow J."/>
            <person name="Eisen J.A."/>
            <person name="Markowitz V."/>
            <person name="Hugenholtz P."/>
            <person name="Kyrpides N.C."/>
            <person name="Klenk H.-P."/>
        </authorList>
    </citation>
    <scope>NUCLEOTIDE SEQUENCE [LARGE SCALE GENOMIC DNA]</scope>
    <source>
        <strain evidence="6">ATCC 25078 / DSM 43160 / JCM 3152 / KCC A-0152 / KCTC 9177 / NBRC 13315 / NRRL B-3577 / G-20</strain>
    </source>
</reference>
<name>D2SDX9_GEOOG</name>
<evidence type="ECO:0000256" key="1">
    <source>
        <dbReference type="ARBA" id="ARBA00006068"/>
    </source>
</evidence>
<keyword evidence="3" id="KW-1133">Transmembrane helix</keyword>
<dbReference type="EMBL" id="CP001867">
    <property type="protein sequence ID" value="ADB76545.1"/>
    <property type="molecule type" value="Genomic_DNA"/>
</dbReference>
<keyword evidence="6" id="KW-1185">Reference proteome</keyword>
<gene>
    <name evidence="5" type="ordered locus">Gobs_3978</name>
</gene>
<dbReference type="RefSeq" id="WP_012949970.1">
    <property type="nucleotide sequence ID" value="NC_013757.1"/>
</dbReference>
<dbReference type="PANTHER" id="PTHR33392:SF6">
    <property type="entry name" value="POLYISOPRENYL-TEICHOIC ACID--PEPTIDOGLYCAN TEICHOIC ACID TRANSFERASE TAGU"/>
    <property type="match status" value="1"/>
</dbReference>
<comment type="similarity">
    <text evidence="1">Belongs to the LytR/CpsA/Psr (LCP) family.</text>
</comment>
<feature type="region of interest" description="Disordered" evidence="2">
    <location>
        <begin position="1"/>
        <end position="21"/>
    </location>
</feature>
<dbReference type="InterPro" id="IPR050922">
    <property type="entry name" value="LytR/CpsA/Psr_CW_biosynth"/>
</dbReference>
<dbReference type="OrthoDB" id="4865223at2"/>
<dbReference type="HOGENOM" id="CLU_065951_0_0_11"/>
<evidence type="ECO:0000313" key="5">
    <source>
        <dbReference type="EMBL" id="ADB76545.1"/>
    </source>
</evidence>
<feature type="domain" description="Cell envelope-related transcriptional attenuator" evidence="4">
    <location>
        <begin position="100"/>
        <end position="216"/>
    </location>
</feature>
<evidence type="ECO:0000256" key="2">
    <source>
        <dbReference type="SAM" id="MobiDB-lite"/>
    </source>
</evidence>
<dbReference type="Pfam" id="PF03816">
    <property type="entry name" value="LytR_cpsA_psr"/>
    <property type="match status" value="1"/>
</dbReference>
<accession>D2SDX9</accession>
<sequence length="325" mass="33468">MTEPHDPDAGQGCPGRRRPFPGRQGWTRVALAVLVLLLVTAGADVALLAGRVDEVAVDLAADDSDGRTWVLVGLDSRDRLPAGADPADFGTPDDVPGTRADVVLVVHQTDAGTRVLSVPRDLLVLQDGRPTRLTLTWRDGPRATVDALCSIGIDADHLVAVDFAGFAEVVDAAGGLTVDVPVPVRDPGAGLDLPQAGVQHVDGRTALALVRSRHPQHLVDGVWTPVPMDPEGRASAAGTVLRALVDAVRGSVVRPWRSQSVGWATTGALTVDAGTSVADLAALAGADLSTVEVVPSDLRDSAVPVALPTAGTRAAIEEAGLSCDG</sequence>
<keyword evidence="3" id="KW-0472">Membrane</keyword>
<dbReference type="NCBIfam" id="TIGR00350">
    <property type="entry name" value="lytR_cpsA_psr"/>
    <property type="match status" value="1"/>
</dbReference>
<evidence type="ECO:0000259" key="4">
    <source>
        <dbReference type="Pfam" id="PF03816"/>
    </source>
</evidence>
<keyword evidence="3" id="KW-0812">Transmembrane</keyword>
<protein>
    <submittedName>
        <fullName evidence="5">Cell envelope-related transcriptional attenuator</fullName>
    </submittedName>
</protein>